<dbReference type="AlphaFoldDB" id="A0A0M3JWA9"/>
<evidence type="ECO:0000313" key="3">
    <source>
        <dbReference type="WBParaSite" id="ASIM_0001256101-mRNA-1"/>
    </source>
</evidence>
<accession>A0A0M3JWA9</accession>
<dbReference type="Proteomes" id="UP000267096">
    <property type="component" value="Unassembled WGS sequence"/>
</dbReference>
<gene>
    <name evidence="1" type="ORF">ASIM_LOCUS12027</name>
</gene>
<evidence type="ECO:0000313" key="1">
    <source>
        <dbReference type="EMBL" id="VDK46381.1"/>
    </source>
</evidence>
<name>A0A0M3JWA9_ANISI</name>
<keyword evidence="2" id="KW-1185">Reference proteome</keyword>
<organism evidence="3">
    <name type="scientific">Anisakis simplex</name>
    <name type="common">Herring worm</name>
    <dbReference type="NCBI Taxonomy" id="6269"/>
    <lineage>
        <taxon>Eukaryota</taxon>
        <taxon>Metazoa</taxon>
        <taxon>Ecdysozoa</taxon>
        <taxon>Nematoda</taxon>
        <taxon>Chromadorea</taxon>
        <taxon>Rhabditida</taxon>
        <taxon>Spirurina</taxon>
        <taxon>Ascaridomorpha</taxon>
        <taxon>Ascaridoidea</taxon>
        <taxon>Anisakidae</taxon>
        <taxon>Anisakis</taxon>
        <taxon>Anisakis simplex complex</taxon>
    </lineage>
</organism>
<evidence type="ECO:0000313" key="2">
    <source>
        <dbReference type="Proteomes" id="UP000267096"/>
    </source>
</evidence>
<protein>
    <submittedName>
        <fullName evidence="1 3">Uncharacterized protein</fullName>
    </submittedName>
</protein>
<sequence length="121" mass="13929">MKRQSSTKRTEERKDREALKFAGNEATDGTHKLNLSFKVMQCSRSADWPTEQIRIQTDLHLDCIEKREASKQHHIEVQIERKLQVGTTPKIDDLHTIRIIYDSECSVARLAMLSLSVAYAC</sequence>
<proteinExistence type="predicted"/>
<reference evidence="1 2" key="2">
    <citation type="submission" date="2018-11" db="EMBL/GenBank/DDBJ databases">
        <authorList>
            <consortium name="Pathogen Informatics"/>
        </authorList>
    </citation>
    <scope>NUCLEOTIDE SEQUENCE [LARGE SCALE GENOMIC DNA]</scope>
</reference>
<dbReference type="EMBL" id="UYRR01031130">
    <property type="protein sequence ID" value="VDK46381.1"/>
    <property type="molecule type" value="Genomic_DNA"/>
</dbReference>
<dbReference type="WBParaSite" id="ASIM_0001256101-mRNA-1">
    <property type="protein sequence ID" value="ASIM_0001256101-mRNA-1"/>
    <property type="gene ID" value="ASIM_0001256101"/>
</dbReference>
<reference evidence="3" key="1">
    <citation type="submission" date="2017-02" db="UniProtKB">
        <authorList>
            <consortium name="WormBaseParasite"/>
        </authorList>
    </citation>
    <scope>IDENTIFICATION</scope>
</reference>